<dbReference type="InterPro" id="IPR038729">
    <property type="entry name" value="Rad50/SbcC_AAA"/>
</dbReference>
<name>A0A8E6B227_9BACT</name>
<evidence type="ECO:0000259" key="1">
    <source>
        <dbReference type="Pfam" id="PF13175"/>
    </source>
</evidence>
<dbReference type="InterPro" id="IPR027417">
    <property type="entry name" value="P-loop_NTPase"/>
</dbReference>
<accession>A0A8E6B227</accession>
<feature type="domain" description="Endonuclease GajA/Old nuclease/RecF-like AAA" evidence="1">
    <location>
        <begin position="240"/>
        <end position="337"/>
    </location>
</feature>
<dbReference type="Pfam" id="PF13476">
    <property type="entry name" value="AAA_23"/>
    <property type="match status" value="1"/>
</dbReference>
<organism evidence="4 5">
    <name type="scientific">Telmatocola sphagniphila</name>
    <dbReference type="NCBI Taxonomy" id="1123043"/>
    <lineage>
        <taxon>Bacteria</taxon>
        <taxon>Pseudomonadati</taxon>
        <taxon>Planctomycetota</taxon>
        <taxon>Planctomycetia</taxon>
        <taxon>Gemmatales</taxon>
        <taxon>Gemmataceae</taxon>
    </lineage>
</organism>
<dbReference type="Pfam" id="PF20469">
    <property type="entry name" value="OLD-like_TOPRIM"/>
    <property type="match status" value="1"/>
</dbReference>
<dbReference type="Gene3D" id="3.40.50.300">
    <property type="entry name" value="P-loop containing nucleotide triphosphate hydrolases"/>
    <property type="match status" value="1"/>
</dbReference>
<evidence type="ECO:0000259" key="3">
    <source>
        <dbReference type="Pfam" id="PF20469"/>
    </source>
</evidence>
<keyword evidence="5" id="KW-1185">Reference proteome</keyword>
<dbReference type="Pfam" id="PF13175">
    <property type="entry name" value="AAA_15"/>
    <property type="match status" value="1"/>
</dbReference>
<feature type="domain" description="OLD protein-like TOPRIM" evidence="3">
    <location>
        <begin position="386"/>
        <end position="452"/>
    </location>
</feature>
<dbReference type="InterPro" id="IPR034139">
    <property type="entry name" value="TOPRIM_OLD"/>
</dbReference>
<dbReference type="InterPro" id="IPR041685">
    <property type="entry name" value="AAA_GajA/Old/RecF-like"/>
</dbReference>
<evidence type="ECO:0000313" key="5">
    <source>
        <dbReference type="Proteomes" id="UP000676194"/>
    </source>
</evidence>
<dbReference type="PANTHER" id="PTHR43581">
    <property type="entry name" value="ATP/GTP PHOSPHATASE"/>
    <property type="match status" value="1"/>
</dbReference>
<dbReference type="KEGG" id="tsph:KIH39_17600"/>
<dbReference type="RefSeq" id="WP_213494531.1">
    <property type="nucleotide sequence ID" value="NZ_CP074694.1"/>
</dbReference>
<protein>
    <submittedName>
        <fullName evidence="4">AAA family ATPase</fullName>
    </submittedName>
</protein>
<evidence type="ECO:0000313" key="4">
    <source>
        <dbReference type="EMBL" id="QVL30660.1"/>
    </source>
</evidence>
<dbReference type="InterPro" id="IPR051396">
    <property type="entry name" value="Bact_Antivir_Def_Nuclease"/>
</dbReference>
<dbReference type="EMBL" id="CP074694">
    <property type="protein sequence ID" value="QVL30660.1"/>
    <property type="molecule type" value="Genomic_DNA"/>
</dbReference>
<sequence>MYLQIVHVKNYRCLRDITVSFSPGLNVIAGENNTGKTALLDAIRAALGPAAATGEAIRLTQDDRHRTKEGTYIDAPISVKLIFADLTEQEQGQFIDILNYNPTEPSESTAQINFQWNWNAKTGRYSINRWGGSAGSSESGIPEDVLQSVPVTLLGALRDAASALLPGRNSRLAHLLIAHATEEEKESLVKFVVTANNALEKDKLVSRTQELIKTTLQKASGPMMAQEAAIKTAEPEFDKVVQSLRLVIARLGSNGNMVLDELRSNGLGYNNLLFIATVMLELNAAKSALMPLLLVEEPEAHLHPQLQILLANFLSDPQGIHQAKVQTLVTTHSPTIAAHVSPANLRILHRGKDEALRCASFGDCSIEKRQLQQLRRMFDVTKAAILFAKGVLLVEGITEALLLPVLARREGFNLEAAGVSVVPVCGVDFVSICNLYGDKGLHTPIAVVTDGDSGTERCGSGKASEWESKLPKFDTNGKPMICDRVVKLKKEYENHEFIRIHNSDVTLEYSLASAGEKNPSIMCDVWVNQFEKTPKTLNHEKLKACNGKHSEQVLTIWRGICLADTAYSKAEFAQALAETLEEKNVQGQYLIPTSDFVVPKYLKDAFGHVAQKSTKASN</sequence>
<dbReference type="PANTHER" id="PTHR43581:SF4">
    <property type="entry name" value="ATP_GTP PHOSPHATASE"/>
    <property type="match status" value="1"/>
</dbReference>
<gene>
    <name evidence="4" type="ORF">KIH39_17600</name>
</gene>
<dbReference type="Proteomes" id="UP000676194">
    <property type="component" value="Chromosome"/>
</dbReference>
<dbReference type="SUPFAM" id="SSF52540">
    <property type="entry name" value="P-loop containing nucleoside triphosphate hydrolases"/>
    <property type="match status" value="1"/>
</dbReference>
<reference evidence="4" key="1">
    <citation type="submission" date="2021-05" db="EMBL/GenBank/DDBJ databases">
        <title>Complete genome sequence of the cellulolytic planctomycete Telmatocola sphagniphila SP2T and characterization of the first cellulase from planctomycetes.</title>
        <authorList>
            <person name="Rakitin A.L."/>
            <person name="Beletsky A.V."/>
            <person name="Naumoff D.G."/>
            <person name="Kulichevskaya I.S."/>
            <person name="Mardanov A.V."/>
            <person name="Ravin N.V."/>
            <person name="Dedysh S.N."/>
        </authorList>
    </citation>
    <scope>NUCLEOTIDE SEQUENCE</scope>
    <source>
        <strain evidence="4">SP2T</strain>
    </source>
</reference>
<dbReference type="AlphaFoldDB" id="A0A8E6B227"/>
<proteinExistence type="predicted"/>
<evidence type="ECO:0000259" key="2">
    <source>
        <dbReference type="Pfam" id="PF13476"/>
    </source>
</evidence>
<feature type="domain" description="Rad50/SbcC-type AAA" evidence="2">
    <location>
        <begin position="6"/>
        <end position="68"/>
    </location>
</feature>
<dbReference type="CDD" id="cd01026">
    <property type="entry name" value="TOPRIM_OLD"/>
    <property type="match status" value="1"/>
</dbReference>